<dbReference type="InterPro" id="IPR039421">
    <property type="entry name" value="Type_1_exporter"/>
</dbReference>
<evidence type="ECO:0000313" key="10">
    <source>
        <dbReference type="EMBL" id="MQS52662.1"/>
    </source>
</evidence>
<dbReference type="SMART" id="SM00382">
    <property type="entry name" value="AAA"/>
    <property type="match status" value="1"/>
</dbReference>
<evidence type="ECO:0000259" key="9">
    <source>
        <dbReference type="PROSITE" id="PS50929"/>
    </source>
</evidence>
<dbReference type="InterPro" id="IPR014223">
    <property type="entry name" value="ABC_CydC/D"/>
</dbReference>
<evidence type="ECO:0000256" key="2">
    <source>
        <dbReference type="ARBA" id="ARBA00022692"/>
    </source>
</evidence>
<dbReference type="Gene3D" id="1.20.1560.10">
    <property type="entry name" value="ABC transporter type 1, transmembrane domain"/>
    <property type="match status" value="1"/>
</dbReference>
<dbReference type="RefSeq" id="WP_338080210.1">
    <property type="nucleotide sequence ID" value="NZ_VDFM01000006.1"/>
</dbReference>
<dbReference type="GO" id="GO:0015421">
    <property type="term" value="F:ABC-type oligopeptide transporter activity"/>
    <property type="evidence" value="ECO:0007669"/>
    <property type="project" value="TreeGrafter"/>
</dbReference>
<evidence type="ECO:0000256" key="3">
    <source>
        <dbReference type="ARBA" id="ARBA00022741"/>
    </source>
</evidence>
<accession>A0A5P0ZI22</accession>
<dbReference type="PROSITE" id="PS50893">
    <property type="entry name" value="ABC_TRANSPORTER_2"/>
    <property type="match status" value="1"/>
</dbReference>
<dbReference type="GO" id="GO:0005886">
    <property type="term" value="C:plasma membrane"/>
    <property type="evidence" value="ECO:0007669"/>
    <property type="project" value="UniProtKB-SubCell"/>
</dbReference>
<evidence type="ECO:0000256" key="1">
    <source>
        <dbReference type="ARBA" id="ARBA00004651"/>
    </source>
</evidence>
<dbReference type="GO" id="GO:0016887">
    <property type="term" value="F:ATP hydrolysis activity"/>
    <property type="evidence" value="ECO:0007669"/>
    <property type="project" value="InterPro"/>
</dbReference>
<dbReference type="GO" id="GO:0005524">
    <property type="term" value="F:ATP binding"/>
    <property type="evidence" value="ECO:0007669"/>
    <property type="project" value="UniProtKB-KW"/>
</dbReference>
<evidence type="ECO:0000256" key="7">
    <source>
        <dbReference type="SAM" id="Phobius"/>
    </source>
</evidence>
<evidence type="ECO:0000256" key="5">
    <source>
        <dbReference type="ARBA" id="ARBA00022989"/>
    </source>
</evidence>
<dbReference type="Pfam" id="PF00005">
    <property type="entry name" value="ABC_tran"/>
    <property type="match status" value="1"/>
</dbReference>
<evidence type="ECO:0000256" key="6">
    <source>
        <dbReference type="ARBA" id="ARBA00023136"/>
    </source>
</evidence>
<dbReference type="PANTHER" id="PTHR43394">
    <property type="entry name" value="ATP-DEPENDENT PERMEASE MDL1, MITOCHONDRIAL"/>
    <property type="match status" value="1"/>
</dbReference>
<dbReference type="GO" id="GO:0045454">
    <property type="term" value="P:cell redox homeostasis"/>
    <property type="evidence" value="ECO:0007669"/>
    <property type="project" value="InterPro"/>
</dbReference>
<proteinExistence type="predicted"/>
<feature type="transmembrane region" description="Helical" evidence="7">
    <location>
        <begin position="136"/>
        <end position="161"/>
    </location>
</feature>
<dbReference type="PROSITE" id="PS50929">
    <property type="entry name" value="ABC_TM1F"/>
    <property type="match status" value="1"/>
</dbReference>
<dbReference type="CDD" id="cd03247">
    <property type="entry name" value="ABCC_cytochrome_bd"/>
    <property type="match status" value="1"/>
</dbReference>
<keyword evidence="6 7" id="KW-0472">Membrane</keyword>
<dbReference type="PANTHER" id="PTHR43394:SF1">
    <property type="entry name" value="ATP-BINDING CASSETTE SUB-FAMILY B MEMBER 10, MITOCHONDRIAL"/>
    <property type="match status" value="1"/>
</dbReference>
<feature type="domain" description="ABC transmembrane type-1" evidence="9">
    <location>
        <begin position="27"/>
        <end position="309"/>
    </location>
</feature>
<feature type="transmembrane region" description="Helical" evidence="7">
    <location>
        <begin position="59"/>
        <end position="79"/>
    </location>
</feature>
<dbReference type="GO" id="GO:0034775">
    <property type="term" value="P:glutathione transmembrane transport"/>
    <property type="evidence" value="ECO:0007669"/>
    <property type="project" value="InterPro"/>
</dbReference>
<reference evidence="10 11" key="1">
    <citation type="journal article" date="2019" name="Syst. Appl. Microbiol.">
        <title>Polyphasic characterization of two novel Lactobacillus spp. isolated from blown salami packages: Description of Lactobacillus halodurans sp. nov. and Lactobacillus salsicarnum sp. nov.</title>
        <authorList>
            <person name="Schuster J.A."/>
            <person name="Klingl A."/>
            <person name="Vogel R.F."/>
            <person name="Ehrmann M.A."/>
        </authorList>
    </citation>
    <scope>NUCLEOTIDE SEQUENCE [LARGE SCALE GENOMIC DNA]</scope>
    <source>
        <strain evidence="10 11">TMW 1.2118</strain>
    </source>
</reference>
<evidence type="ECO:0000313" key="11">
    <source>
        <dbReference type="Proteomes" id="UP000380386"/>
    </source>
</evidence>
<keyword evidence="2 7" id="KW-0812">Transmembrane</keyword>
<dbReference type="InterPro" id="IPR011527">
    <property type="entry name" value="ABC1_TM_dom"/>
</dbReference>
<dbReference type="Pfam" id="PF00664">
    <property type="entry name" value="ABC_membrane"/>
    <property type="match status" value="1"/>
</dbReference>
<sequence>MNFFKTFKHDTWVKPYVKQYKGLLISVLILGFLTVFSATALMFTAGYTIDKAATHPYNILLIYVPIILTRGFGIGRPVFKYIERLRSHNWVLKITSDLRTRLYKTLESDASFFNERHKTGDIMGLLSEDINHLQDLYLRTVFPTVIAYIVAIIGSLALGVFNASFGFFVLLLCVIEIVIVPLVSVSIESARRERQKALKSDLYTKLTDNVLGVDDWVISGREKDFKDLSAKTISELDASKNKSKAFRRYRDFILQVLFTGIVVVFIIFTNLKMTNGQEQANFVAALVLAVLQLSDTFVPVSQGFEEWPQYRDSIERLNTVKPVDQNLPEQVELAPEDFSGIELNHVNFEYASDSPILIKDFSQKITKGEKLALLGPSGIGKTTILQLILGDLVPQSGEIKVNDLNVQQIQEKRETIFSVLNQNPFLFNTTVMNNVRLGNEDKSDAEVKQALARVGLKDLIDSLPDKYNTLVGENGSRFSGGEQERIALARILLQDAPVVLLDEPTVGLDPITENDLLETFFDVLQDKTIIWVTHHLQGVKHVDHVVFVNDEKIEMQGDPRDLYKTNAHFKELYEMDQGLTSES</sequence>
<comment type="caution">
    <text evidence="10">The sequence shown here is derived from an EMBL/GenBank/DDBJ whole genome shotgun (WGS) entry which is preliminary data.</text>
</comment>
<keyword evidence="5 7" id="KW-1133">Transmembrane helix</keyword>
<gene>
    <name evidence="10" type="primary">cydC</name>
    <name evidence="10" type="ORF">FHL02_06470</name>
</gene>
<dbReference type="Gene3D" id="3.40.50.300">
    <property type="entry name" value="P-loop containing nucleotide triphosphate hydrolases"/>
    <property type="match status" value="1"/>
</dbReference>
<comment type="subcellular location">
    <subcellularLocation>
        <location evidence="1">Cell membrane</location>
        <topology evidence="1">Multi-pass membrane protein</topology>
    </subcellularLocation>
</comment>
<dbReference type="Proteomes" id="UP000380386">
    <property type="component" value="Unassembled WGS sequence"/>
</dbReference>
<dbReference type="AlphaFoldDB" id="A0A5P0ZI22"/>
<organism evidence="10 11">
    <name type="scientific">Companilactobacillus mishanensis</name>
    <dbReference type="NCBI Taxonomy" id="2486008"/>
    <lineage>
        <taxon>Bacteria</taxon>
        <taxon>Bacillati</taxon>
        <taxon>Bacillota</taxon>
        <taxon>Bacilli</taxon>
        <taxon>Lactobacillales</taxon>
        <taxon>Lactobacillaceae</taxon>
        <taxon>Companilactobacillus</taxon>
    </lineage>
</organism>
<keyword evidence="3" id="KW-0547">Nucleotide-binding</keyword>
<dbReference type="InterPro" id="IPR003593">
    <property type="entry name" value="AAA+_ATPase"/>
</dbReference>
<evidence type="ECO:0000259" key="8">
    <source>
        <dbReference type="PROSITE" id="PS50893"/>
    </source>
</evidence>
<feature type="domain" description="ABC transporter" evidence="8">
    <location>
        <begin position="341"/>
        <end position="575"/>
    </location>
</feature>
<keyword evidence="4" id="KW-0067">ATP-binding</keyword>
<feature type="transmembrane region" description="Helical" evidence="7">
    <location>
        <begin position="167"/>
        <end position="187"/>
    </location>
</feature>
<feature type="transmembrane region" description="Helical" evidence="7">
    <location>
        <begin position="23"/>
        <end position="47"/>
    </location>
</feature>
<dbReference type="SUPFAM" id="SSF52540">
    <property type="entry name" value="P-loop containing nucleoside triphosphate hydrolases"/>
    <property type="match status" value="1"/>
</dbReference>
<evidence type="ECO:0000256" key="4">
    <source>
        <dbReference type="ARBA" id="ARBA00022840"/>
    </source>
</evidence>
<name>A0A5P0ZI22_9LACO</name>
<dbReference type="InterPro" id="IPR003439">
    <property type="entry name" value="ABC_transporter-like_ATP-bd"/>
</dbReference>
<dbReference type="SUPFAM" id="SSF90123">
    <property type="entry name" value="ABC transporter transmembrane region"/>
    <property type="match status" value="1"/>
</dbReference>
<dbReference type="EMBL" id="VDFM01000006">
    <property type="protein sequence ID" value="MQS52662.1"/>
    <property type="molecule type" value="Genomic_DNA"/>
</dbReference>
<protein>
    <submittedName>
        <fullName evidence="10">Thiol reductant ABC exporter subunit CydC</fullName>
    </submittedName>
</protein>
<dbReference type="InterPro" id="IPR036640">
    <property type="entry name" value="ABC1_TM_sf"/>
</dbReference>
<dbReference type="NCBIfam" id="TIGR02868">
    <property type="entry name" value="CydC"/>
    <property type="match status" value="1"/>
</dbReference>
<dbReference type="InterPro" id="IPR027417">
    <property type="entry name" value="P-loop_NTPase"/>
</dbReference>
<feature type="transmembrane region" description="Helical" evidence="7">
    <location>
        <begin position="252"/>
        <end position="271"/>
    </location>
</feature>